<feature type="compositionally biased region" description="Basic residues" evidence="1">
    <location>
        <begin position="52"/>
        <end position="63"/>
    </location>
</feature>
<sequence>LKGTGVMTECGHLFHPLCVKRESGGKGKMKCPTCNKMCRRSRSKQVYVAPAPKRKGQKQRQHRGPGLPDDEWNEWNRMMTQAEKGKPRTHRWVNRAEVPKSSATGLSVPGAFIGLVVAALLYIIMMIRRPLNALWFVLEWVALCPGLATAVYYVSRNRENPPPSYAWCVSWDYISLQRIWHGISGLTYTLRAQLAYALRDTPFLDLPFAFLRLLGPTISICTLSQMVYEYTGYRGLITWVFYSFAVLWALPMVRGVVWVIWRTVTRFGLKTIPSVASLCWDGLCRECIPMLVSVLGHNISGYRLFFVPLFIVYIFGTNAPTRQGVRPPEEHSRFLMTIGVLVLCQ</sequence>
<dbReference type="Gene3D" id="3.30.40.10">
    <property type="entry name" value="Zinc/RING finger domain, C3HC4 (zinc finger)"/>
    <property type="match status" value="1"/>
</dbReference>
<proteinExistence type="predicted"/>
<comment type="caution">
    <text evidence="3">The sequence shown here is derived from an EMBL/GenBank/DDBJ whole genome shotgun (WGS) entry which is preliminary data.</text>
</comment>
<dbReference type="Proteomes" id="UP000265618">
    <property type="component" value="Unassembled WGS sequence"/>
</dbReference>
<organism evidence="3 4">
    <name type="scientific">Kipferlia bialata</name>
    <dbReference type="NCBI Taxonomy" id="797122"/>
    <lineage>
        <taxon>Eukaryota</taxon>
        <taxon>Metamonada</taxon>
        <taxon>Carpediemonas-like organisms</taxon>
        <taxon>Kipferlia</taxon>
    </lineage>
</organism>
<evidence type="ECO:0000313" key="4">
    <source>
        <dbReference type="Proteomes" id="UP000265618"/>
    </source>
</evidence>
<feature type="transmembrane region" description="Helical" evidence="2">
    <location>
        <begin position="106"/>
        <end position="127"/>
    </location>
</feature>
<dbReference type="SUPFAM" id="SSF57850">
    <property type="entry name" value="RING/U-box"/>
    <property type="match status" value="1"/>
</dbReference>
<protein>
    <recommendedName>
        <fullName evidence="5">RING-type domain-containing protein</fullName>
    </recommendedName>
</protein>
<keyword evidence="4" id="KW-1185">Reference proteome</keyword>
<gene>
    <name evidence="3" type="ORF">KIPB_008174</name>
</gene>
<name>A0A9K3GL34_9EUKA</name>
<keyword evidence="2" id="KW-0472">Membrane</keyword>
<accession>A0A9K3GL34</accession>
<feature type="transmembrane region" description="Helical" evidence="2">
    <location>
        <begin position="299"/>
        <end position="316"/>
    </location>
</feature>
<feature type="non-terminal residue" evidence="3">
    <location>
        <position position="1"/>
    </location>
</feature>
<feature type="non-terminal residue" evidence="3">
    <location>
        <position position="345"/>
    </location>
</feature>
<feature type="transmembrane region" description="Helical" evidence="2">
    <location>
        <begin position="134"/>
        <end position="154"/>
    </location>
</feature>
<evidence type="ECO:0008006" key="5">
    <source>
        <dbReference type="Google" id="ProtNLM"/>
    </source>
</evidence>
<dbReference type="AlphaFoldDB" id="A0A9K3GL34"/>
<evidence type="ECO:0000313" key="3">
    <source>
        <dbReference type="EMBL" id="GIQ86336.1"/>
    </source>
</evidence>
<feature type="region of interest" description="Disordered" evidence="1">
    <location>
        <begin position="45"/>
        <end position="72"/>
    </location>
</feature>
<keyword evidence="2" id="KW-1133">Transmembrane helix</keyword>
<dbReference type="EMBL" id="BDIP01002466">
    <property type="protein sequence ID" value="GIQ86336.1"/>
    <property type="molecule type" value="Genomic_DNA"/>
</dbReference>
<feature type="transmembrane region" description="Helical" evidence="2">
    <location>
        <begin position="240"/>
        <end position="261"/>
    </location>
</feature>
<keyword evidence="2" id="KW-0812">Transmembrane</keyword>
<dbReference type="InterPro" id="IPR013083">
    <property type="entry name" value="Znf_RING/FYVE/PHD"/>
</dbReference>
<evidence type="ECO:0000256" key="2">
    <source>
        <dbReference type="SAM" id="Phobius"/>
    </source>
</evidence>
<reference evidence="3 4" key="1">
    <citation type="journal article" date="2018" name="PLoS ONE">
        <title>The draft genome of Kipferlia bialata reveals reductive genome evolution in fornicate parasites.</title>
        <authorList>
            <person name="Tanifuji G."/>
            <person name="Takabayashi S."/>
            <person name="Kume K."/>
            <person name="Takagi M."/>
            <person name="Nakayama T."/>
            <person name="Kamikawa R."/>
            <person name="Inagaki Y."/>
            <person name="Hashimoto T."/>
        </authorList>
    </citation>
    <scope>NUCLEOTIDE SEQUENCE [LARGE SCALE GENOMIC DNA]</scope>
    <source>
        <strain evidence="3">NY0173</strain>
    </source>
</reference>
<evidence type="ECO:0000256" key="1">
    <source>
        <dbReference type="SAM" id="MobiDB-lite"/>
    </source>
</evidence>